<dbReference type="NCBIfam" id="TIGR00392">
    <property type="entry name" value="ileS"/>
    <property type="match status" value="1"/>
</dbReference>
<evidence type="ECO:0000256" key="8">
    <source>
        <dbReference type="ARBA" id="ARBA00032665"/>
    </source>
</evidence>
<dbReference type="PRINTS" id="PR00984">
    <property type="entry name" value="TRNASYNTHILE"/>
</dbReference>
<evidence type="ECO:0000259" key="9">
    <source>
        <dbReference type="Pfam" id="PF00133"/>
    </source>
</evidence>
<dbReference type="SUPFAM" id="SSF50677">
    <property type="entry name" value="ValRS/IleRS/LeuRS editing domain"/>
    <property type="match status" value="1"/>
</dbReference>
<dbReference type="EC" id="6.1.1.5" evidence="2"/>
<dbReference type="SUPFAM" id="SSF47323">
    <property type="entry name" value="Anticodon-binding domain of a subclass of class I aminoacyl-tRNA synthetases"/>
    <property type="match status" value="1"/>
</dbReference>
<keyword evidence="12" id="KW-1185">Reference proteome</keyword>
<dbReference type="Pfam" id="PF08264">
    <property type="entry name" value="Anticodon_1"/>
    <property type="match status" value="1"/>
</dbReference>
<dbReference type="Proteomes" id="UP000242913">
    <property type="component" value="Unassembled WGS sequence"/>
</dbReference>
<dbReference type="EMBL" id="KZ269977">
    <property type="protein sequence ID" value="OZC12760.1"/>
    <property type="molecule type" value="Genomic_DNA"/>
</dbReference>
<dbReference type="InterPro" id="IPR002300">
    <property type="entry name" value="aa-tRNA-synth_Ia"/>
</dbReference>
<dbReference type="GO" id="GO:0002161">
    <property type="term" value="F:aminoacyl-tRNA deacylase activity"/>
    <property type="evidence" value="ECO:0007669"/>
    <property type="project" value="InterPro"/>
</dbReference>
<dbReference type="GO" id="GO:0005524">
    <property type="term" value="F:ATP binding"/>
    <property type="evidence" value="ECO:0007669"/>
    <property type="project" value="UniProtKB-KW"/>
</dbReference>
<keyword evidence="6" id="KW-0648">Protein biosynthesis</keyword>
<accession>A0A238C6M1</accession>
<dbReference type="GO" id="GO:0005739">
    <property type="term" value="C:mitochondrion"/>
    <property type="evidence" value="ECO:0007669"/>
    <property type="project" value="TreeGrafter"/>
</dbReference>
<dbReference type="InterPro" id="IPR001412">
    <property type="entry name" value="aa-tRNA-synth_I_CS"/>
</dbReference>
<evidence type="ECO:0000256" key="2">
    <source>
        <dbReference type="ARBA" id="ARBA00013165"/>
    </source>
</evidence>
<dbReference type="GO" id="GO:0032543">
    <property type="term" value="P:mitochondrial translation"/>
    <property type="evidence" value="ECO:0007669"/>
    <property type="project" value="TreeGrafter"/>
</dbReference>
<sequence length="1991" mass="227923">MSNDGPRRGMQHPASSQDNASALLLNMIRTLTSNSSADQKELDRRRLEAGFAETSKEIDQLVLEHENDVGTCLESFRNVSTRITACREKIHSIRSSLLTCRSLLQCRRDDLKRLWMENAQQKHVSTILAQMYFDFLVLMIFIGKLTDHFKSLFLYREGLNRLGSEVEAAMATSNYHLAANSLNEADLLFNGPFSNIDGLNQLRSQLLDLSKKLIEQIVNDITNHLIVRPFENHLIEIIKSLPENKVAESVECVEIMSRFNVKENVIANLTYSVAPRCAENIHALCVFGRLSTTLRRFLQDSPAVFNRLIHTSANVVCVAFDGNQKGDEQNLAQFMHLVLSQFRSSYDAHLVMDAELKKLRQNDLGDDEMISLSENFWETAQAIIEDLVNEYIAEDGSTSSLVMQKSNTSTAEKVTLFRFDASACALTTQSGQTIKQLQSLICPSSPWNITALYPQLERFCNERETEANVKPCRLRSYLHSFIVNVFIDQFKCKLEALAEQALNEQDAWRVLMHYPNPKVLGSCWNVYSVCNQIGKLILAMDKYTERLSALWLLVIDEFSDSANNVYEKILSFGKPTSEGKDSMVFNVSHEDGYKEKRKISAAWAVDEDISRLLKSLPNWFMVSSYENASAPSMNTPSAVSPTSESESDVCNRNERESEILIGNLGTAKQLVRDELITDIEVIRSLACIHESLKWFCSSMRSLIEKLPESSRNAMRKCVVQLQRTDENGIVHQSEEHIAAALDSRLTDLDAKADTCLLIIHLELRVHCFFHLLPLARVRPSLPHDELDNEVIDFGRDITHFHQVLSTNLPPHKMNQHMQKLNENGKKRVCRNIFAVQQRLSQLTGHRESELERARMFFELLNHDPDQLLALILERGAIFSHLEYTYLLALALRSHPVLSAQPGALEQKISQLKISKSCSSLMLDSPQLPSVVDLSFNYNGSRTRFNIVEFANVSTVIISDIEKIGQIVHVVFPEAVVTSRLQPTHNIDYDTKILLGPPLGDFDLLLNRSVKVLVEHNKRCNLLFSLGLDHFDIDHSLAENRCCCKAFFQIPFRQFASKNGRVKCIFLPKTSFKKFIKPRERVRLDSELACLAKFEEFYEWQLKEPNRQSFPIFELLDGPPYANGDVHVGHAINKILKDFVVRSQVYNGKRVLFRPGWDCHGLPIELKVTRDNKQKLKLLTFKEISFVEVRKAARKIALQSIASQQNSFKRWAVTTDWTNPYYTMDKNYVAKELRLFGELYRLKLIYRTFMPVYWSPSSFTALAESELDYKEHNSTAVFYRYTIINSGLILSKCEKEERPTKLYALVWTTTPWTLPMNNAIAYKKDAIYAVVELLAEGHYRRPTQHLYILAKDLIGNFEKETKITTRTLSIFIGSELEGLMYRSAMFNDLAQPFIEANYVTTIVGTGLVHISYAHGVNDFKIALKLGEKVRCFVDERGCYTRDLGHHLEGKNVLREGIDAVLQMFRKNVVYTHQYKHQYPYDWRTKEPVIVRSSKQWFIDVSQVGIEAAKKIESEALSIGSPHSDKTEALLSQLKNRISWCISRQRCWGTPIPAFYKTDGSVIIGEDIINALMNKYGIRTEEKLEKSRDILDVWMDSGIAWASTRQGTEPVDLVLEGLDQFRGWFQSLSLTSFALNNKLPYKCIYVHAFAVDENEQKMSKSVGNVVSPELITDGSLYTEPHGADGLRLWVAQYGCEGDKARIGSSVMEEVKRNYTQLRTSFWFLLGAVSGYKGDICYGERFYIDRYILQELAKFTQRCLKNWNEYRFPLMINEYMQFLQHPLNSPYISSVKNRLYCGTLSERQNAQATLAKIGLNLAALLAPILPHLVTEFFMYHPCIENPAVALRECNQFYCSDDLNMTELYSVMDSALNIRAQMLEQYGQNDLSRLGVLIKGPYMSLRKLYPLQAESCSYHSQLVEILGVSMVRIEYDNINEEIIIHSVTCEREFCKRCRRNVKLKEEDYCDRCSKSIAENELFHDEMDTENIFSKPSLSS</sequence>
<evidence type="ECO:0000256" key="7">
    <source>
        <dbReference type="ARBA" id="ARBA00023146"/>
    </source>
</evidence>
<evidence type="ECO:0000256" key="4">
    <source>
        <dbReference type="ARBA" id="ARBA00022741"/>
    </source>
</evidence>
<gene>
    <name evidence="11" type="ORF">X798_00394</name>
</gene>
<keyword evidence="3 11" id="KW-0436">Ligase</keyword>
<feature type="domain" description="Methionyl/Valyl/Leucyl/Isoleucyl-tRNA synthetase anticodon-binding" evidence="10">
    <location>
        <begin position="1742"/>
        <end position="1831"/>
    </location>
</feature>
<dbReference type="Gene3D" id="3.40.50.620">
    <property type="entry name" value="HUPs"/>
    <property type="match status" value="2"/>
</dbReference>
<dbReference type="Gene3D" id="3.30.230.90">
    <property type="match status" value="1"/>
</dbReference>
<proteinExistence type="inferred from homology"/>
<protein>
    <recommendedName>
        <fullName evidence="2">isoleucine--tRNA ligase</fullName>
        <ecNumber evidence="2">6.1.1.5</ecNumber>
    </recommendedName>
    <alternativeName>
        <fullName evidence="8">Isoleucyl-tRNA synthetase</fullName>
    </alternativeName>
</protein>
<dbReference type="InterPro" id="IPR014729">
    <property type="entry name" value="Rossmann-like_a/b/a_fold"/>
</dbReference>
<dbReference type="Gene3D" id="1.10.730.20">
    <property type="match status" value="1"/>
</dbReference>
<dbReference type="InterPro" id="IPR009008">
    <property type="entry name" value="Val/Leu/Ile-tRNA-synth_edit"/>
</dbReference>
<dbReference type="Gene3D" id="3.90.740.10">
    <property type="entry name" value="Valyl/Leucyl/Isoleucyl-tRNA synthetase, editing domain"/>
    <property type="match status" value="1"/>
</dbReference>
<evidence type="ECO:0000313" key="11">
    <source>
        <dbReference type="EMBL" id="OZC12760.1"/>
    </source>
</evidence>
<evidence type="ECO:0000256" key="3">
    <source>
        <dbReference type="ARBA" id="ARBA00022598"/>
    </source>
</evidence>
<dbReference type="SUPFAM" id="SSF52374">
    <property type="entry name" value="Nucleotidylyl transferase"/>
    <property type="match status" value="1"/>
</dbReference>
<keyword evidence="7" id="KW-0030">Aminoacyl-tRNA synthetase</keyword>
<dbReference type="PROSITE" id="PS00178">
    <property type="entry name" value="AA_TRNA_LIGASE_I"/>
    <property type="match status" value="1"/>
</dbReference>
<dbReference type="PANTHER" id="PTHR42765:SF1">
    <property type="entry name" value="ISOLEUCINE--TRNA LIGASE, MITOCHONDRIAL"/>
    <property type="match status" value="1"/>
</dbReference>
<evidence type="ECO:0000313" key="12">
    <source>
        <dbReference type="Proteomes" id="UP000242913"/>
    </source>
</evidence>
<keyword evidence="4" id="KW-0547">Nucleotide-binding</keyword>
<evidence type="ECO:0000256" key="1">
    <source>
        <dbReference type="ARBA" id="ARBA00005594"/>
    </source>
</evidence>
<dbReference type="GO" id="GO:0004822">
    <property type="term" value="F:isoleucine-tRNA ligase activity"/>
    <property type="evidence" value="ECO:0007669"/>
    <property type="project" value="UniProtKB-EC"/>
</dbReference>
<dbReference type="InterPro" id="IPR009080">
    <property type="entry name" value="tRNAsynth_Ia_anticodon-bd"/>
</dbReference>
<dbReference type="Pfam" id="PF00133">
    <property type="entry name" value="tRNA-synt_1"/>
    <property type="match status" value="1"/>
</dbReference>
<dbReference type="InterPro" id="IPR002301">
    <property type="entry name" value="Ile-tRNA-ligase"/>
</dbReference>
<dbReference type="OrthoDB" id="10264412at2759"/>
<keyword evidence="5" id="KW-0067">ATP-binding</keyword>
<dbReference type="InterPro" id="IPR053720">
    <property type="entry name" value="Psm_Assembly_Chaperone"/>
</dbReference>
<name>A0A238C6M1_9BILA</name>
<evidence type="ECO:0000259" key="10">
    <source>
        <dbReference type="Pfam" id="PF08264"/>
    </source>
</evidence>
<dbReference type="PANTHER" id="PTHR42765">
    <property type="entry name" value="SOLEUCYL-TRNA SYNTHETASE"/>
    <property type="match status" value="1"/>
</dbReference>
<reference evidence="11 12" key="1">
    <citation type="submission" date="2015-12" db="EMBL/GenBank/DDBJ databases">
        <title>Draft genome of the nematode, Onchocerca flexuosa.</title>
        <authorList>
            <person name="Mitreva M."/>
        </authorList>
    </citation>
    <scope>NUCLEOTIDE SEQUENCE [LARGE SCALE GENOMIC DNA]</scope>
    <source>
        <strain evidence="11">Red Deer</strain>
    </source>
</reference>
<dbReference type="InterPro" id="IPR050081">
    <property type="entry name" value="Ile-tRNA_ligase"/>
</dbReference>
<evidence type="ECO:0000256" key="6">
    <source>
        <dbReference type="ARBA" id="ARBA00022917"/>
    </source>
</evidence>
<evidence type="ECO:0000256" key="5">
    <source>
        <dbReference type="ARBA" id="ARBA00022840"/>
    </source>
</evidence>
<feature type="domain" description="Aminoacyl-tRNA synthetase class Ia" evidence="9">
    <location>
        <begin position="1097"/>
        <end position="1690"/>
    </location>
</feature>
<comment type="similarity">
    <text evidence="1">Belongs to the class-I aminoacyl-tRNA synthetase family.</text>
</comment>
<dbReference type="GO" id="GO:0006428">
    <property type="term" value="P:isoleucyl-tRNA aminoacylation"/>
    <property type="evidence" value="ECO:0007669"/>
    <property type="project" value="InterPro"/>
</dbReference>
<organism evidence="11 12">
    <name type="scientific">Onchocerca flexuosa</name>
    <dbReference type="NCBI Taxonomy" id="387005"/>
    <lineage>
        <taxon>Eukaryota</taxon>
        <taxon>Metazoa</taxon>
        <taxon>Ecdysozoa</taxon>
        <taxon>Nematoda</taxon>
        <taxon>Chromadorea</taxon>
        <taxon>Rhabditida</taxon>
        <taxon>Spirurina</taxon>
        <taxon>Spiruromorpha</taxon>
        <taxon>Filarioidea</taxon>
        <taxon>Onchocercidae</taxon>
        <taxon>Onchocerca</taxon>
    </lineage>
</organism>
<dbReference type="InterPro" id="IPR013155">
    <property type="entry name" value="M/V/L/I-tRNA-synth_anticd-bd"/>
</dbReference>
<feature type="non-terminal residue" evidence="11">
    <location>
        <position position="1991"/>
    </location>
</feature>